<dbReference type="PANTHER" id="PTHR32089:SF112">
    <property type="entry name" value="LYSOZYME-LIKE PROTEIN-RELATED"/>
    <property type="match status" value="1"/>
</dbReference>
<proteinExistence type="predicted"/>
<sequence length="438" mass="45518">MTASDAPARTGFRALLPVGLPLAEADWKRRHRMVLIVIGVHLPALAALAAFGGHNGMMAQIEFVLLVAIPGVVALSPVNRTLASSAAALSLLGTSAMLVELLGGSTSAHFDFFVSLGFIALYQSWPAYILAVVFTAIHHLWMAIYMPMHLFTPGSIESTNPVLWAMVHAAFILAGAWAQITFWRFAEAAQIGAAAAETKAKEMLAEQLLTEKSATDDRAAAAQEIAEALDAQRRDRAEVDEQLTILSEATSTVSGGVTAASDAVGSIDIAIREISGNVSDASAVSGNAVGLVTETSSVISKLGGEVEEIGRLVGVIAGIAAQTNLLALNATIEAARAGDAGKGFAVVAGEVKTLARDTATATESIGALAERIRTETDEALTSMVKVSSVILQISGFTTSIATAVEEQSTTTAMTRSTFVKVADGANSIADTIRELASR</sequence>
<evidence type="ECO:0000256" key="2">
    <source>
        <dbReference type="PROSITE-ProRule" id="PRU00284"/>
    </source>
</evidence>
<keyword evidence="1 2" id="KW-0807">Transducer</keyword>
<evidence type="ECO:0000256" key="1">
    <source>
        <dbReference type="ARBA" id="ARBA00023224"/>
    </source>
</evidence>
<dbReference type="Pfam" id="PF00015">
    <property type="entry name" value="MCPsignal"/>
    <property type="match status" value="1"/>
</dbReference>
<comment type="caution">
    <text evidence="5">The sequence shown here is derived from an EMBL/GenBank/DDBJ whole genome shotgun (WGS) entry which is preliminary data.</text>
</comment>
<evidence type="ECO:0000259" key="4">
    <source>
        <dbReference type="PROSITE" id="PS50111"/>
    </source>
</evidence>
<dbReference type="InterPro" id="IPR004089">
    <property type="entry name" value="MCPsignal_dom"/>
</dbReference>
<feature type="transmembrane region" description="Helical" evidence="3">
    <location>
        <begin position="162"/>
        <end position="183"/>
    </location>
</feature>
<feature type="transmembrane region" description="Helical" evidence="3">
    <location>
        <begin position="122"/>
        <end position="141"/>
    </location>
</feature>
<name>A0A2A9E8Y9_9MICO</name>
<dbReference type="RefSeq" id="WP_098455645.1">
    <property type="nucleotide sequence ID" value="NZ_PDJG01000001.1"/>
</dbReference>
<accession>A0A2A9E8Y9</accession>
<dbReference type="OrthoDB" id="3378718at2"/>
<protein>
    <submittedName>
        <fullName evidence="5">Methyl-accepting chemotaxis protein</fullName>
    </submittedName>
</protein>
<keyword evidence="3" id="KW-1133">Transmembrane helix</keyword>
<dbReference type="PANTHER" id="PTHR32089">
    <property type="entry name" value="METHYL-ACCEPTING CHEMOTAXIS PROTEIN MCPB"/>
    <property type="match status" value="1"/>
</dbReference>
<dbReference type="AlphaFoldDB" id="A0A2A9E8Y9"/>
<dbReference type="SUPFAM" id="SSF58104">
    <property type="entry name" value="Methyl-accepting chemotaxis protein (MCP) signaling domain"/>
    <property type="match status" value="1"/>
</dbReference>
<evidence type="ECO:0000313" key="6">
    <source>
        <dbReference type="Proteomes" id="UP000225548"/>
    </source>
</evidence>
<keyword evidence="6" id="KW-1185">Reference proteome</keyword>
<feature type="transmembrane region" description="Helical" evidence="3">
    <location>
        <begin position="57"/>
        <end position="75"/>
    </location>
</feature>
<keyword evidence="3" id="KW-0812">Transmembrane</keyword>
<organism evidence="5 6">
    <name type="scientific">Sanguibacter antarcticus</name>
    <dbReference type="NCBI Taxonomy" id="372484"/>
    <lineage>
        <taxon>Bacteria</taxon>
        <taxon>Bacillati</taxon>
        <taxon>Actinomycetota</taxon>
        <taxon>Actinomycetes</taxon>
        <taxon>Micrococcales</taxon>
        <taxon>Sanguibacteraceae</taxon>
        <taxon>Sanguibacter</taxon>
    </lineage>
</organism>
<dbReference type="EMBL" id="PDJG01000001">
    <property type="protein sequence ID" value="PFG34640.1"/>
    <property type="molecule type" value="Genomic_DNA"/>
</dbReference>
<dbReference type="GO" id="GO:0007165">
    <property type="term" value="P:signal transduction"/>
    <property type="evidence" value="ECO:0007669"/>
    <property type="project" value="UniProtKB-KW"/>
</dbReference>
<dbReference type="PROSITE" id="PS50111">
    <property type="entry name" value="CHEMOTAXIS_TRANSDUC_2"/>
    <property type="match status" value="1"/>
</dbReference>
<dbReference type="Gene3D" id="1.10.287.950">
    <property type="entry name" value="Methyl-accepting chemotaxis protein"/>
    <property type="match status" value="1"/>
</dbReference>
<feature type="transmembrane region" description="Helical" evidence="3">
    <location>
        <begin position="33"/>
        <end position="51"/>
    </location>
</feature>
<feature type="domain" description="Methyl-accepting transducer" evidence="4">
    <location>
        <begin position="207"/>
        <end position="438"/>
    </location>
</feature>
<dbReference type="Proteomes" id="UP000225548">
    <property type="component" value="Unassembled WGS sequence"/>
</dbReference>
<keyword evidence="3" id="KW-0472">Membrane</keyword>
<feature type="transmembrane region" description="Helical" evidence="3">
    <location>
        <begin position="82"/>
        <end position="102"/>
    </location>
</feature>
<evidence type="ECO:0000313" key="5">
    <source>
        <dbReference type="EMBL" id="PFG34640.1"/>
    </source>
</evidence>
<evidence type="ECO:0000256" key="3">
    <source>
        <dbReference type="SAM" id="Phobius"/>
    </source>
</evidence>
<gene>
    <name evidence="5" type="ORF">ATL42_2557</name>
</gene>
<reference evidence="5 6" key="1">
    <citation type="submission" date="2017-10" db="EMBL/GenBank/DDBJ databases">
        <title>Sequencing the genomes of 1000 actinobacteria strains.</title>
        <authorList>
            <person name="Klenk H.-P."/>
        </authorList>
    </citation>
    <scope>NUCLEOTIDE SEQUENCE [LARGE SCALE GENOMIC DNA]</scope>
    <source>
        <strain evidence="5 6">DSM 18966</strain>
    </source>
</reference>
<dbReference type="GO" id="GO:0016020">
    <property type="term" value="C:membrane"/>
    <property type="evidence" value="ECO:0007669"/>
    <property type="project" value="InterPro"/>
</dbReference>
<dbReference type="SMART" id="SM00283">
    <property type="entry name" value="MA"/>
    <property type="match status" value="1"/>
</dbReference>